<organism evidence="2 3">
    <name type="scientific">Pleurodeles waltl</name>
    <name type="common">Iberian ribbed newt</name>
    <dbReference type="NCBI Taxonomy" id="8319"/>
    <lineage>
        <taxon>Eukaryota</taxon>
        <taxon>Metazoa</taxon>
        <taxon>Chordata</taxon>
        <taxon>Craniata</taxon>
        <taxon>Vertebrata</taxon>
        <taxon>Euteleostomi</taxon>
        <taxon>Amphibia</taxon>
        <taxon>Batrachia</taxon>
        <taxon>Caudata</taxon>
        <taxon>Salamandroidea</taxon>
        <taxon>Salamandridae</taxon>
        <taxon>Pleurodelinae</taxon>
        <taxon>Pleurodeles</taxon>
    </lineage>
</organism>
<sequence>MVVCSAISHLTQHQGDQLQGQGAERRTEGGAGKSVAILGSRRLDRGRTREVPEGQKMTVKKLRDPITGRCFPALHARWAAGALTSLLYSIVAERSLPSQTHDLAAAALLQNPQEASHGLL</sequence>
<proteinExistence type="predicted"/>
<keyword evidence="3" id="KW-1185">Reference proteome</keyword>
<name>A0AAV7RDY9_PLEWA</name>
<reference evidence="2" key="1">
    <citation type="journal article" date="2022" name="bioRxiv">
        <title>Sequencing and chromosome-scale assembly of the giantPleurodeles waltlgenome.</title>
        <authorList>
            <person name="Brown T."/>
            <person name="Elewa A."/>
            <person name="Iarovenko S."/>
            <person name="Subramanian E."/>
            <person name="Araus A.J."/>
            <person name="Petzold A."/>
            <person name="Susuki M."/>
            <person name="Suzuki K.-i.T."/>
            <person name="Hayashi T."/>
            <person name="Toyoda A."/>
            <person name="Oliveira C."/>
            <person name="Osipova E."/>
            <person name="Leigh N.D."/>
            <person name="Simon A."/>
            <person name="Yun M.H."/>
        </authorList>
    </citation>
    <scope>NUCLEOTIDE SEQUENCE</scope>
    <source>
        <strain evidence="2">20211129_DDA</strain>
        <tissue evidence="2">Liver</tissue>
    </source>
</reference>
<protein>
    <submittedName>
        <fullName evidence="2">Uncharacterized protein</fullName>
    </submittedName>
</protein>
<evidence type="ECO:0000256" key="1">
    <source>
        <dbReference type="SAM" id="MobiDB-lite"/>
    </source>
</evidence>
<evidence type="ECO:0000313" key="3">
    <source>
        <dbReference type="Proteomes" id="UP001066276"/>
    </source>
</evidence>
<gene>
    <name evidence="2" type="ORF">NDU88_003073</name>
</gene>
<dbReference type="AlphaFoldDB" id="A0AAV7RDY9"/>
<comment type="caution">
    <text evidence="2">The sequence shown here is derived from an EMBL/GenBank/DDBJ whole genome shotgun (WGS) entry which is preliminary data.</text>
</comment>
<dbReference type="Proteomes" id="UP001066276">
    <property type="component" value="Chromosome 5"/>
</dbReference>
<feature type="region of interest" description="Disordered" evidence="1">
    <location>
        <begin position="14"/>
        <end position="34"/>
    </location>
</feature>
<evidence type="ECO:0000313" key="2">
    <source>
        <dbReference type="EMBL" id="KAJ1150278.1"/>
    </source>
</evidence>
<dbReference type="EMBL" id="JANPWB010000009">
    <property type="protein sequence ID" value="KAJ1150278.1"/>
    <property type="molecule type" value="Genomic_DNA"/>
</dbReference>
<accession>A0AAV7RDY9</accession>